<dbReference type="RefSeq" id="WP_342302838.1">
    <property type="nucleotide sequence ID" value="NZ_JBCEWA010000004.1"/>
</dbReference>
<accession>A0ABU9LJV7</accession>
<evidence type="ECO:0000313" key="2">
    <source>
        <dbReference type="Proteomes" id="UP001398420"/>
    </source>
</evidence>
<gene>
    <name evidence="1" type="ORF">AAF454_06375</name>
</gene>
<dbReference type="Proteomes" id="UP001398420">
    <property type="component" value="Unassembled WGS sequence"/>
</dbReference>
<keyword evidence="1" id="KW-0251">Elongation factor</keyword>
<dbReference type="GO" id="GO:0003746">
    <property type="term" value="F:translation elongation factor activity"/>
    <property type="evidence" value="ECO:0007669"/>
    <property type="project" value="UniProtKB-KW"/>
</dbReference>
<organism evidence="1 2">
    <name type="scientific">Kurthia gibsonii</name>
    <dbReference type="NCBI Taxonomy" id="33946"/>
    <lineage>
        <taxon>Bacteria</taxon>
        <taxon>Bacillati</taxon>
        <taxon>Bacillota</taxon>
        <taxon>Bacilli</taxon>
        <taxon>Bacillales</taxon>
        <taxon>Caryophanaceae</taxon>
        <taxon>Kurthia</taxon>
    </lineage>
</organism>
<evidence type="ECO:0000313" key="1">
    <source>
        <dbReference type="EMBL" id="MEL5988039.1"/>
    </source>
</evidence>
<dbReference type="InterPro" id="IPR038344">
    <property type="entry name" value="EF-G_N_sf"/>
</dbReference>
<reference evidence="1 2" key="1">
    <citation type="submission" date="2024-04" db="EMBL/GenBank/DDBJ databases">
        <authorList>
            <person name="Wu Y.S."/>
            <person name="Zhang L."/>
        </authorList>
    </citation>
    <scope>NUCLEOTIDE SEQUENCE [LARGE SCALE GENOMIC DNA]</scope>
    <source>
        <strain evidence="1 2">KG-01</strain>
    </source>
</reference>
<protein>
    <submittedName>
        <fullName evidence="1">Elongation factor G-binding protein</fullName>
    </submittedName>
</protein>
<name>A0ABU9LJV7_9BACL</name>
<proteinExistence type="predicted"/>
<dbReference type="Gene3D" id="1.20.1280.250">
    <property type="match status" value="1"/>
</dbReference>
<sequence>MEPFIRHDQVIFIEKQMKQIIDGQQKHLPKSVMRALTEEAHFKIEAQFIRLTEEQRQLIDFTRYENKEMYLEQIKACELDFPVVTLAELKKLLPKYKKLKVPEELAANTKRSYLGFDDVRSHQKVIVAEIAGELCAIAGHFIDKHQKNICAFCGCTNEVVYFTAKTHARDPKNPDYYKTISHLICKDSEVCNAHLTDLTKLHDYMEEVLKK</sequence>
<comment type="caution">
    <text evidence="1">The sequence shown here is derived from an EMBL/GenBank/DDBJ whole genome shotgun (WGS) entry which is preliminary data.</text>
</comment>
<dbReference type="EMBL" id="JBCEWA010000004">
    <property type="protein sequence ID" value="MEL5988039.1"/>
    <property type="molecule type" value="Genomic_DNA"/>
</dbReference>
<keyword evidence="1" id="KW-0648">Protein biosynthesis</keyword>
<keyword evidence="2" id="KW-1185">Reference proteome</keyword>